<dbReference type="Proteomes" id="UP001365846">
    <property type="component" value="Unassembled WGS sequence"/>
</dbReference>
<feature type="transmembrane region" description="Helical" evidence="1">
    <location>
        <begin position="15"/>
        <end position="41"/>
    </location>
</feature>
<feature type="domain" description="PilX/PilW C-terminal" evidence="2">
    <location>
        <begin position="105"/>
        <end position="204"/>
    </location>
</feature>
<evidence type="ECO:0000259" key="2">
    <source>
        <dbReference type="Pfam" id="PF13681"/>
    </source>
</evidence>
<evidence type="ECO:0000259" key="3">
    <source>
        <dbReference type="Pfam" id="PF14341"/>
    </source>
</evidence>
<sequence length="214" mass="22537">MSAYSPGPVAVHREAGFSLIVVLLLLVVVTVLGVGAAQLSIVNEFGARSDRDHEVAFQAAEAALIEAELDVFGPNRDGRARHCLFDERDISPFAPGCGREGARNHGLCAAADPGAMPTWMKADLSPESETSVAYGTFTGQNYAAVSGGSAAPPRYVIEAVRNRGGWEANRLPSASAGDVTHIFRVTAIGFGVRKETRVVLQTTLYKPVPSAGCP</sequence>
<keyword evidence="1" id="KW-0812">Transmembrane</keyword>
<dbReference type="Pfam" id="PF13681">
    <property type="entry name" value="PilX"/>
    <property type="match status" value="1"/>
</dbReference>
<evidence type="ECO:0000313" key="4">
    <source>
        <dbReference type="EMBL" id="MEJ8809968.1"/>
    </source>
</evidence>
<dbReference type="EMBL" id="JBBKZU010000001">
    <property type="protein sequence ID" value="MEJ8809968.1"/>
    <property type="molecule type" value="Genomic_DNA"/>
</dbReference>
<feature type="domain" description="Type 4 fimbrial biogenesis protein PilX N-terminal" evidence="3">
    <location>
        <begin position="15"/>
        <end position="64"/>
    </location>
</feature>
<name>A0ABU8V8T4_9BURK</name>
<protein>
    <submittedName>
        <fullName evidence="4">Pilus assembly protein</fullName>
    </submittedName>
</protein>
<comment type="caution">
    <text evidence="4">The sequence shown here is derived from an EMBL/GenBank/DDBJ whole genome shotgun (WGS) entry which is preliminary data.</text>
</comment>
<keyword evidence="5" id="KW-1185">Reference proteome</keyword>
<keyword evidence="1" id="KW-0472">Membrane</keyword>
<proteinExistence type="predicted"/>
<dbReference type="Pfam" id="PF14341">
    <property type="entry name" value="PilX_N"/>
    <property type="match status" value="1"/>
</dbReference>
<gene>
    <name evidence="4" type="ORF">WKW77_02760</name>
</gene>
<dbReference type="InterPro" id="IPR025746">
    <property type="entry name" value="PilX_N_dom"/>
</dbReference>
<reference evidence="4 5" key="1">
    <citation type="submission" date="2024-03" db="EMBL/GenBank/DDBJ databases">
        <title>Novel species of the genus Variovorax.</title>
        <authorList>
            <person name="Liu Q."/>
            <person name="Xin Y.-H."/>
        </authorList>
    </citation>
    <scope>NUCLEOTIDE SEQUENCE [LARGE SCALE GENOMIC DNA]</scope>
    <source>
        <strain evidence="4 5">KACC 18899</strain>
    </source>
</reference>
<dbReference type="RefSeq" id="WP_340355277.1">
    <property type="nucleotide sequence ID" value="NZ_JBBKZU010000001.1"/>
</dbReference>
<keyword evidence="1" id="KW-1133">Transmembrane helix</keyword>
<accession>A0ABU8V8T4</accession>
<organism evidence="4 5">
    <name type="scientific">Variovorax ureilyticus</name>
    <dbReference type="NCBI Taxonomy" id="1836198"/>
    <lineage>
        <taxon>Bacteria</taxon>
        <taxon>Pseudomonadati</taxon>
        <taxon>Pseudomonadota</taxon>
        <taxon>Betaproteobacteria</taxon>
        <taxon>Burkholderiales</taxon>
        <taxon>Comamonadaceae</taxon>
        <taxon>Variovorax</taxon>
    </lineage>
</organism>
<evidence type="ECO:0000256" key="1">
    <source>
        <dbReference type="SAM" id="Phobius"/>
    </source>
</evidence>
<evidence type="ECO:0000313" key="5">
    <source>
        <dbReference type="Proteomes" id="UP001365846"/>
    </source>
</evidence>
<dbReference type="InterPro" id="IPR025205">
    <property type="entry name" value="PilX/PilW_C"/>
</dbReference>